<dbReference type="AlphaFoldDB" id="A0A378Q6V3"/>
<evidence type="ECO:0000256" key="6">
    <source>
        <dbReference type="ARBA" id="ARBA00022884"/>
    </source>
</evidence>
<dbReference type="Proteomes" id="UP000255193">
    <property type="component" value="Unassembled WGS sequence"/>
</dbReference>
<comment type="similarity">
    <text evidence="7">Belongs to the RnpA family.</text>
</comment>
<comment type="catalytic activity">
    <reaction evidence="7">
        <text>Endonucleolytic cleavage of RNA, removing 5'-extranucleotides from tRNA precursor.</text>
        <dbReference type="EC" id="3.1.26.5"/>
    </reaction>
</comment>
<gene>
    <name evidence="7 9" type="primary">rnpA</name>
    <name evidence="9" type="ORF">NCTC11091_02072</name>
</gene>
<evidence type="ECO:0000256" key="1">
    <source>
        <dbReference type="ARBA" id="ARBA00002663"/>
    </source>
</evidence>
<keyword evidence="6 7" id="KW-0694">RNA-binding</keyword>
<dbReference type="InterPro" id="IPR020568">
    <property type="entry name" value="Ribosomal_Su5_D2-typ_SF"/>
</dbReference>
<keyword evidence="3 7" id="KW-0540">Nuclease</keyword>
<comment type="function">
    <text evidence="1 7">RNaseP catalyzes the removal of the 5'-leader sequence from pre-tRNA to produce the mature 5'-terminus. It can also cleave other RNA substrates such as 4.5S RNA. The protein component plays an auxiliary but essential role in vivo by binding to the 5'-leader sequence and broadening the substrate specificity of the ribozyme.</text>
</comment>
<dbReference type="Gene3D" id="3.30.230.10">
    <property type="match status" value="1"/>
</dbReference>
<name>A0A378Q6V3_9GAMM</name>
<dbReference type="InterPro" id="IPR020539">
    <property type="entry name" value="RNase_P_CS"/>
</dbReference>
<dbReference type="HAMAP" id="MF_00227">
    <property type="entry name" value="RNase_P"/>
    <property type="match status" value="1"/>
</dbReference>
<dbReference type="GO" id="GO:0030677">
    <property type="term" value="C:ribonuclease P complex"/>
    <property type="evidence" value="ECO:0007669"/>
    <property type="project" value="TreeGrafter"/>
</dbReference>
<keyword evidence="5 7" id="KW-0378">Hydrolase</keyword>
<sequence length="138" mass="16294">MQKAIKPNLQLSHRRFTKTQRLLTAQDFKQVFDHTAFKVHTTHLLFFVRVRHDQNAPNRLGLAIAKKKIKRAHERNRLKRLLREYFRQYQAQLPCVVEMVVIAKQDVSSCDNVDLLAQIAQAFEQITRKSLKMQRSNV</sequence>
<keyword evidence="4 7" id="KW-0255">Endonuclease</keyword>
<evidence type="ECO:0000256" key="8">
    <source>
        <dbReference type="NCBIfam" id="TIGR00188"/>
    </source>
</evidence>
<evidence type="ECO:0000313" key="9">
    <source>
        <dbReference type="EMBL" id="STY96256.1"/>
    </source>
</evidence>
<dbReference type="InterPro" id="IPR000100">
    <property type="entry name" value="RNase_P"/>
</dbReference>
<dbReference type="PANTHER" id="PTHR33992">
    <property type="entry name" value="RIBONUCLEASE P PROTEIN COMPONENT"/>
    <property type="match status" value="1"/>
</dbReference>
<dbReference type="GO" id="GO:0001682">
    <property type="term" value="P:tRNA 5'-leader removal"/>
    <property type="evidence" value="ECO:0007669"/>
    <property type="project" value="UniProtKB-UniRule"/>
</dbReference>
<dbReference type="RefSeq" id="WP_245945359.1">
    <property type="nucleotide sequence ID" value="NZ_CP171125.1"/>
</dbReference>
<evidence type="ECO:0000256" key="7">
    <source>
        <dbReference type="HAMAP-Rule" id="MF_00227"/>
    </source>
</evidence>
<dbReference type="GO" id="GO:0004526">
    <property type="term" value="F:ribonuclease P activity"/>
    <property type="evidence" value="ECO:0007669"/>
    <property type="project" value="UniProtKB-UniRule"/>
</dbReference>
<dbReference type="SUPFAM" id="SSF54211">
    <property type="entry name" value="Ribosomal protein S5 domain 2-like"/>
    <property type="match status" value="1"/>
</dbReference>
<dbReference type="GO" id="GO:0000049">
    <property type="term" value="F:tRNA binding"/>
    <property type="evidence" value="ECO:0007669"/>
    <property type="project" value="UniProtKB-UniRule"/>
</dbReference>
<evidence type="ECO:0000256" key="4">
    <source>
        <dbReference type="ARBA" id="ARBA00022759"/>
    </source>
</evidence>
<dbReference type="Pfam" id="PF00825">
    <property type="entry name" value="Ribonuclease_P"/>
    <property type="match status" value="1"/>
</dbReference>
<keyword evidence="2 7" id="KW-0819">tRNA processing</keyword>
<dbReference type="EC" id="3.1.26.5" evidence="7 8"/>
<dbReference type="EMBL" id="UGQA01000001">
    <property type="protein sequence ID" value="STY96256.1"/>
    <property type="molecule type" value="Genomic_DNA"/>
</dbReference>
<organism evidence="9 10">
    <name type="scientific">Faucicola atlantae</name>
    <dbReference type="NCBI Taxonomy" id="34059"/>
    <lineage>
        <taxon>Bacteria</taxon>
        <taxon>Pseudomonadati</taxon>
        <taxon>Pseudomonadota</taxon>
        <taxon>Gammaproteobacteria</taxon>
        <taxon>Moraxellales</taxon>
        <taxon>Moraxellaceae</taxon>
        <taxon>Faucicola</taxon>
    </lineage>
</organism>
<evidence type="ECO:0000256" key="3">
    <source>
        <dbReference type="ARBA" id="ARBA00022722"/>
    </source>
</evidence>
<accession>A0A378Q6V3</accession>
<comment type="subunit">
    <text evidence="7">Consists of a catalytic RNA component (M1 or rnpB) and a protein subunit.</text>
</comment>
<dbReference type="PROSITE" id="PS00648">
    <property type="entry name" value="RIBONUCLEASE_P"/>
    <property type="match status" value="1"/>
</dbReference>
<proteinExistence type="inferred from homology"/>
<dbReference type="InterPro" id="IPR014721">
    <property type="entry name" value="Ribsml_uS5_D2-typ_fold_subgr"/>
</dbReference>
<dbReference type="NCBIfam" id="TIGR00188">
    <property type="entry name" value="rnpA"/>
    <property type="match status" value="1"/>
</dbReference>
<protein>
    <recommendedName>
        <fullName evidence="7 8">Ribonuclease P protein component</fullName>
        <shortName evidence="7">RNase P protein</shortName>
        <shortName evidence="7">RNaseP protein</shortName>
        <ecNumber evidence="7 8">3.1.26.5</ecNumber>
    </recommendedName>
    <alternativeName>
        <fullName evidence="7">Protein C5</fullName>
    </alternativeName>
</protein>
<dbReference type="PANTHER" id="PTHR33992:SF1">
    <property type="entry name" value="RIBONUCLEASE P PROTEIN COMPONENT"/>
    <property type="match status" value="1"/>
</dbReference>
<dbReference type="GO" id="GO:0042781">
    <property type="term" value="F:3'-tRNA processing endoribonuclease activity"/>
    <property type="evidence" value="ECO:0007669"/>
    <property type="project" value="TreeGrafter"/>
</dbReference>
<evidence type="ECO:0000256" key="2">
    <source>
        <dbReference type="ARBA" id="ARBA00022694"/>
    </source>
</evidence>
<evidence type="ECO:0000256" key="5">
    <source>
        <dbReference type="ARBA" id="ARBA00022801"/>
    </source>
</evidence>
<evidence type="ECO:0000313" key="10">
    <source>
        <dbReference type="Proteomes" id="UP000255193"/>
    </source>
</evidence>
<reference evidence="9 10" key="1">
    <citation type="submission" date="2018-06" db="EMBL/GenBank/DDBJ databases">
        <authorList>
            <consortium name="Pathogen Informatics"/>
            <person name="Doyle S."/>
        </authorList>
    </citation>
    <scope>NUCLEOTIDE SEQUENCE [LARGE SCALE GENOMIC DNA]</scope>
    <source>
        <strain evidence="9 10">NCTC11091</strain>
    </source>
</reference>